<organism evidence="1 2">
    <name type="scientific">Candidatus Methanogaster sp</name>
    <dbReference type="NCBI Taxonomy" id="3386292"/>
    <lineage>
        <taxon>Archaea</taxon>
        <taxon>Methanobacteriati</taxon>
        <taxon>Methanobacteriota</taxon>
        <taxon>Stenosarchaea group</taxon>
        <taxon>Methanomicrobia</taxon>
        <taxon>Methanosarcinales</taxon>
        <taxon>ANME-2 cluster</taxon>
        <taxon>Candidatus Methanogasteraceae</taxon>
        <taxon>Candidatus Methanogaster</taxon>
    </lineage>
</organism>
<gene>
    <name evidence="1" type="ORF">C4B59_14360</name>
</gene>
<sequence length="92" mass="10463">MTLTIEFPEQLNAELDVIPKTKYCTSTSEFLKDVMKTILAARKDLMVSIAVELYKKDYSLGRVAEIADLDYEMMKELLVKSGIEIRRGTEAV</sequence>
<name>A0AC61KZT7_9EURY</name>
<proteinExistence type="predicted"/>
<dbReference type="Proteomes" id="UP000248329">
    <property type="component" value="Unassembled WGS sequence"/>
</dbReference>
<protein>
    <submittedName>
        <fullName evidence="1">Uncharacterized protein</fullName>
    </submittedName>
</protein>
<dbReference type="EMBL" id="PQXF01000047">
    <property type="protein sequence ID" value="PXF57874.1"/>
    <property type="molecule type" value="Genomic_DNA"/>
</dbReference>
<comment type="caution">
    <text evidence="1">The sequence shown here is derived from an EMBL/GenBank/DDBJ whole genome shotgun (WGS) entry which is preliminary data.</text>
</comment>
<reference evidence="1" key="1">
    <citation type="submission" date="2018-01" db="EMBL/GenBank/DDBJ databases">
        <authorList>
            <person name="Krukenberg V."/>
        </authorList>
    </citation>
    <scope>NUCLEOTIDE SEQUENCE</scope>
    <source>
        <strain evidence="1">E20ANME2</strain>
    </source>
</reference>
<accession>A0AC61KZT7</accession>
<evidence type="ECO:0000313" key="2">
    <source>
        <dbReference type="Proteomes" id="UP000248329"/>
    </source>
</evidence>
<evidence type="ECO:0000313" key="1">
    <source>
        <dbReference type="EMBL" id="PXF57874.1"/>
    </source>
</evidence>